<dbReference type="Proteomes" id="UP001060414">
    <property type="component" value="Chromosome"/>
</dbReference>
<reference evidence="8" key="1">
    <citation type="journal article" date="2022" name="Environ. Microbiol.">
        <title>Geoalkalibacter halelectricus SAP #1 sp. nov. possessing extracellular electron transfer and mineral#reducing capabilities from a haloalkaline environment.</title>
        <authorList>
            <person name="Yadav S."/>
            <person name="Singh R."/>
            <person name="Sundharam S.S."/>
            <person name="Chaudhary S."/>
            <person name="Krishnamurthi S."/>
            <person name="Patil S.A."/>
        </authorList>
    </citation>
    <scope>NUCLEOTIDE SEQUENCE</scope>
    <source>
        <strain evidence="8">SAP-1</strain>
    </source>
</reference>
<name>A0ABY5ZKK6_9BACT</name>
<evidence type="ECO:0000313" key="9">
    <source>
        <dbReference type="Proteomes" id="UP001060414"/>
    </source>
</evidence>
<dbReference type="InterPro" id="IPR013762">
    <property type="entry name" value="Integrase-like_cat_sf"/>
</dbReference>
<sequence>MLEYWYKERRTLADFRRGPLGPYMDGLAARLQERAYSRSFAVRVLGNCCLFNSFLIDQRIKRGKEITLAHFESFIDAYLADFKTASKRYVGRGYVWGSLKHLLSYLVDICVMKPLAPKPLPPQYRWVLEPYLYHLQEERQLKANTIQNYRQALCRFLDGLGERTTRKGMKALKAENLEDYITQHIKESPENLRNLVGYLKGFLRFCALQGYVVKDFSSVIPSIPAYRLASLPKGMEDTDLQRTLNVIPKGTAVGARDTAIMLLMMAYGIRGMSVVELCLEDIDWQRSTILIRARKGGKEVVLPLLEAVGEAIIQYLHHRPETRFREVFLGVRAPHFPLNGQDISTLVRKYMSNAGVKKPKSGTNTLRHSWAIRALAEDSPMKAIADVLGHRCLNTTFIYAKADLKMLRQVAMPWPKER</sequence>
<proteinExistence type="predicted"/>
<keyword evidence="3 5" id="KW-0238">DNA-binding</keyword>
<evidence type="ECO:0000256" key="1">
    <source>
        <dbReference type="ARBA" id="ARBA00022829"/>
    </source>
</evidence>
<dbReference type="RefSeq" id="WP_260748063.1">
    <property type="nucleotide sequence ID" value="NZ_CP092109.1"/>
</dbReference>
<dbReference type="Gene3D" id="1.10.150.130">
    <property type="match status" value="1"/>
</dbReference>
<keyword evidence="4" id="KW-0233">DNA recombination</keyword>
<keyword evidence="2" id="KW-0229">DNA integration</keyword>
<keyword evidence="1" id="KW-0159">Chromosome partition</keyword>
<evidence type="ECO:0000256" key="2">
    <source>
        <dbReference type="ARBA" id="ARBA00022908"/>
    </source>
</evidence>
<gene>
    <name evidence="8" type="ORF">L9S41_18830</name>
</gene>
<dbReference type="InterPro" id="IPR011010">
    <property type="entry name" value="DNA_brk_join_enz"/>
</dbReference>
<dbReference type="SUPFAM" id="SSF56349">
    <property type="entry name" value="DNA breaking-rejoining enzymes"/>
    <property type="match status" value="1"/>
</dbReference>
<dbReference type="PROSITE" id="PS51900">
    <property type="entry name" value="CB"/>
    <property type="match status" value="1"/>
</dbReference>
<dbReference type="CDD" id="cd01188">
    <property type="entry name" value="INT_RitA_C_like"/>
    <property type="match status" value="1"/>
</dbReference>
<keyword evidence="9" id="KW-1185">Reference proteome</keyword>
<dbReference type="PANTHER" id="PTHR30349:SF81">
    <property type="entry name" value="TYROSINE RECOMBINASE XERC"/>
    <property type="match status" value="1"/>
</dbReference>
<dbReference type="EMBL" id="CP092109">
    <property type="protein sequence ID" value="UWZ79712.1"/>
    <property type="molecule type" value="Genomic_DNA"/>
</dbReference>
<dbReference type="PROSITE" id="PS51898">
    <property type="entry name" value="TYR_RECOMBINASE"/>
    <property type="match status" value="1"/>
</dbReference>
<evidence type="ECO:0000259" key="6">
    <source>
        <dbReference type="PROSITE" id="PS51898"/>
    </source>
</evidence>
<dbReference type="InterPro" id="IPR044068">
    <property type="entry name" value="CB"/>
</dbReference>
<dbReference type="InterPro" id="IPR010998">
    <property type="entry name" value="Integrase_recombinase_N"/>
</dbReference>
<feature type="domain" description="Core-binding (CB)" evidence="7">
    <location>
        <begin position="122"/>
        <end position="207"/>
    </location>
</feature>
<protein>
    <submittedName>
        <fullName evidence="8">Site-specific integrase</fullName>
    </submittedName>
</protein>
<dbReference type="InterPro" id="IPR002104">
    <property type="entry name" value="Integrase_catalytic"/>
</dbReference>
<feature type="domain" description="Tyr recombinase" evidence="6">
    <location>
        <begin position="230"/>
        <end position="412"/>
    </location>
</feature>
<dbReference type="InterPro" id="IPR004107">
    <property type="entry name" value="Integrase_SAM-like_N"/>
</dbReference>
<dbReference type="InterPro" id="IPR050090">
    <property type="entry name" value="Tyrosine_recombinase_XerCD"/>
</dbReference>
<dbReference type="Gene3D" id="1.10.443.10">
    <property type="entry name" value="Intergrase catalytic core"/>
    <property type="match status" value="1"/>
</dbReference>
<dbReference type="PANTHER" id="PTHR30349">
    <property type="entry name" value="PHAGE INTEGRASE-RELATED"/>
    <property type="match status" value="1"/>
</dbReference>
<accession>A0ABY5ZKK6</accession>
<dbReference type="Pfam" id="PF02899">
    <property type="entry name" value="Phage_int_SAM_1"/>
    <property type="match status" value="1"/>
</dbReference>
<evidence type="ECO:0000313" key="8">
    <source>
        <dbReference type="EMBL" id="UWZ79712.1"/>
    </source>
</evidence>
<organism evidence="8 9">
    <name type="scientific">Geoalkalibacter halelectricus</name>
    <dbReference type="NCBI Taxonomy" id="2847045"/>
    <lineage>
        <taxon>Bacteria</taxon>
        <taxon>Pseudomonadati</taxon>
        <taxon>Thermodesulfobacteriota</taxon>
        <taxon>Desulfuromonadia</taxon>
        <taxon>Desulfuromonadales</taxon>
        <taxon>Geoalkalibacteraceae</taxon>
        <taxon>Geoalkalibacter</taxon>
    </lineage>
</organism>
<evidence type="ECO:0000256" key="5">
    <source>
        <dbReference type="PROSITE-ProRule" id="PRU01248"/>
    </source>
</evidence>
<evidence type="ECO:0000256" key="4">
    <source>
        <dbReference type="ARBA" id="ARBA00023172"/>
    </source>
</evidence>
<dbReference type="Pfam" id="PF00589">
    <property type="entry name" value="Phage_integrase"/>
    <property type="match status" value="1"/>
</dbReference>
<evidence type="ECO:0000256" key="3">
    <source>
        <dbReference type="ARBA" id="ARBA00023125"/>
    </source>
</evidence>
<evidence type="ECO:0000259" key="7">
    <source>
        <dbReference type="PROSITE" id="PS51900"/>
    </source>
</evidence>